<protein>
    <submittedName>
        <fullName evidence="1">Uncharacterized protein</fullName>
    </submittedName>
</protein>
<name>A0AB73H4F2_LISIO</name>
<dbReference type="AlphaFoldDB" id="A0AB73H4F2"/>
<proteinExistence type="predicted"/>
<accession>A0AB73H4F2</accession>
<reference evidence="1 2" key="1">
    <citation type="submission" date="2020-03" db="EMBL/GenBank/DDBJ databases">
        <title>Soil Listeria distribution.</title>
        <authorList>
            <person name="Liao J."/>
            <person name="Wiedmann M."/>
        </authorList>
    </citation>
    <scope>NUCLEOTIDE SEQUENCE [LARGE SCALE GENOMIC DNA]</scope>
    <source>
        <strain evidence="1 2">FSL L7-0297</strain>
    </source>
</reference>
<dbReference type="EMBL" id="JAARXV010000001">
    <property type="protein sequence ID" value="MBC2140721.1"/>
    <property type="molecule type" value="Genomic_DNA"/>
</dbReference>
<dbReference type="Proteomes" id="UP000552309">
    <property type="component" value="Unassembled WGS sequence"/>
</dbReference>
<dbReference type="RefSeq" id="WP_185542806.1">
    <property type="nucleotide sequence ID" value="NZ_JAARXV010000001.1"/>
</dbReference>
<organism evidence="1 2">
    <name type="scientific">Listeria innocua</name>
    <dbReference type="NCBI Taxonomy" id="1642"/>
    <lineage>
        <taxon>Bacteria</taxon>
        <taxon>Bacillati</taxon>
        <taxon>Bacillota</taxon>
        <taxon>Bacilli</taxon>
        <taxon>Bacillales</taxon>
        <taxon>Listeriaceae</taxon>
        <taxon>Listeria</taxon>
    </lineage>
</organism>
<comment type="caution">
    <text evidence="1">The sequence shown here is derived from an EMBL/GenBank/DDBJ whole genome shotgun (WGS) entry which is preliminary data.</text>
</comment>
<sequence length="77" mass="9153">MDRIYAQRKGMIKPIVRTEKYDWLSDLNEKKAADLTNEIKDLCSKHDISYIAINRALYDANIELYEEMLKNYIPQNN</sequence>
<evidence type="ECO:0000313" key="2">
    <source>
        <dbReference type="Proteomes" id="UP000552309"/>
    </source>
</evidence>
<gene>
    <name evidence="1" type="ORF">HCA89_00240</name>
</gene>
<evidence type="ECO:0000313" key="1">
    <source>
        <dbReference type="EMBL" id="MBC2140721.1"/>
    </source>
</evidence>